<dbReference type="PANTHER" id="PTHR33164:SF94">
    <property type="entry name" value="TRANSCRIPTIONAL REGULATORY PROTEIN-RELATED"/>
    <property type="match status" value="1"/>
</dbReference>
<dbReference type="RefSeq" id="WP_134720169.1">
    <property type="nucleotide sequence ID" value="NZ_SDKM01000039.1"/>
</dbReference>
<evidence type="ECO:0000256" key="2">
    <source>
        <dbReference type="ARBA" id="ARBA00023125"/>
    </source>
</evidence>
<dbReference type="Pfam" id="PF01047">
    <property type="entry name" value="MarR"/>
    <property type="match status" value="1"/>
</dbReference>
<dbReference type="InterPro" id="IPR023187">
    <property type="entry name" value="Tscrpt_reg_MarR-type_CS"/>
</dbReference>
<evidence type="ECO:0000313" key="6">
    <source>
        <dbReference type="Proteomes" id="UP000295198"/>
    </source>
</evidence>
<dbReference type="Gene3D" id="1.10.10.10">
    <property type="entry name" value="Winged helix-like DNA-binding domain superfamily/Winged helix DNA-binding domain"/>
    <property type="match status" value="1"/>
</dbReference>
<dbReference type="Proteomes" id="UP000295198">
    <property type="component" value="Unassembled WGS sequence"/>
</dbReference>
<comment type="caution">
    <text evidence="5">The sequence shown here is derived from an EMBL/GenBank/DDBJ whole genome shotgun (WGS) entry which is preliminary data.</text>
</comment>
<evidence type="ECO:0000256" key="1">
    <source>
        <dbReference type="ARBA" id="ARBA00023015"/>
    </source>
</evidence>
<gene>
    <name evidence="5" type="ORF">EKO23_20445</name>
</gene>
<name>A0A4Q4Z6K3_9ACTN</name>
<keyword evidence="1" id="KW-0805">Transcription regulation</keyword>
<dbReference type="AlphaFoldDB" id="A0A4Q4Z6K3"/>
<dbReference type="InterPro" id="IPR036390">
    <property type="entry name" value="WH_DNA-bd_sf"/>
</dbReference>
<dbReference type="GO" id="GO:0003677">
    <property type="term" value="F:DNA binding"/>
    <property type="evidence" value="ECO:0007669"/>
    <property type="project" value="UniProtKB-KW"/>
</dbReference>
<dbReference type="PANTHER" id="PTHR33164">
    <property type="entry name" value="TRANSCRIPTIONAL REGULATOR, MARR FAMILY"/>
    <property type="match status" value="1"/>
</dbReference>
<feature type="domain" description="HTH marR-type" evidence="4">
    <location>
        <begin position="3"/>
        <end position="137"/>
    </location>
</feature>
<dbReference type="GO" id="GO:0003700">
    <property type="term" value="F:DNA-binding transcription factor activity"/>
    <property type="evidence" value="ECO:0007669"/>
    <property type="project" value="InterPro"/>
</dbReference>
<evidence type="ECO:0000313" key="5">
    <source>
        <dbReference type="EMBL" id="RYP82985.1"/>
    </source>
</evidence>
<proteinExistence type="predicted"/>
<dbReference type="PROSITE" id="PS01117">
    <property type="entry name" value="HTH_MARR_1"/>
    <property type="match status" value="1"/>
</dbReference>
<keyword evidence="2" id="KW-0238">DNA-binding</keyword>
<reference evidence="5 6" key="1">
    <citation type="submission" date="2019-01" db="EMBL/GenBank/DDBJ databases">
        <title>Nocardioides guangzhouensis sp. nov., an actinobacterium isolated from soil.</title>
        <authorList>
            <person name="Fu Y."/>
            <person name="Cai Y."/>
            <person name="Lin Z."/>
            <person name="Chen P."/>
        </authorList>
    </citation>
    <scope>NUCLEOTIDE SEQUENCE [LARGE SCALE GENOMIC DNA]</scope>
    <source>
        <strain evidence="5 6">130</strain>
    </source>
</reference>
<dbReference type="GO" id="GO:0006950">
    <property type="term" value="P:response to stress"/>
    <property type="evidence" value="ECO:0007669"/>
    <property type="project" value="TreeGrafter"/>
</dbReference>
<sequence>MDTDELVEAFLEASRALVAVAVRSIATAPVEVTLPQWRVLVLLSSLGQQTVGELAVELGVNSSNATRVCDRLEQLGLVRRRRSSADRRIVRVALTAEGTRVVEAVVSRRREDVRDVVERMSDLDAARAARALEAFAAVALEPADRRTAQG</sequence>
<keyword evidence="6" id="KW-1185">Reference proteome</keyword>
<dbReference type="InterPro" id="IPR036388">
    <property type="entry name" value="WH-like_DNA-bd_sf"/>
</dbReference>
<organism evidence="5 6">
    <name type="scientific">Nocardioides guangzhouensis</name>
    <dbReference type="NCBI Taxonomy" id="2497878"/>
    <lineage>
        <taxon>Bacteria</taxon>
        <taxon>Bacillati</taxon>
        <taxon>Actinomycetota</taxon>
        <taxon>Actinomycetes</taxon>
        <taxon>Propionibacteriales</taxon>
        <taxon>Nocardioidaceae</taxon>
        <taxon>Nocardioides</taxon>
    </lineage>
</organism>
<keyword evidence="3" id="KW-0804">Transcription</keyword>
<dbReference type="InterPro" id="IPR039422">
    <property type="entry name" value="MarR/SlyA-like"/>
</dbReference>
<dbReference type="OrthoDB" id="3573114at2"/>
<dbReference type="SMART" id="SM00347">
    <property type="entry name" value="HTH_MARR"/>
    <property type="match status" value="1"/>
</dbReference>
<evidence type="ECO:0000259" key="4">
    <source>
        <dbReference type="PROSITE" id="PS50995"/>
    </source>
</evidence>
<protein>
    <submittedName>
        <fullName evidence="5">MarR family transcriptional regulator</fullName>
    </submittedName>
</protein>
<dbReference type="PROSITE" id="PS50995">
    <property type="entry name" value="HTH_MARR_2"/>
    <property type="match status" value="1"/>
</dbReference>
<dbReference type="PRINTS" id="PR00598">
    <property type="entry name" value="HTHMARR"/>
</dbReference>
<dbReference type="EMBL" id="SDKM01000039">
    <property type="protein sequence ID" value="RYP82985.1"/>
    <property type="molecule type" value="Genomic_DNA"/>
</dbReference>
<accession>A0A4Q4Z6K3</accession>
<evidence type="ECO:0000256" key="3">
    <source>
        <dbReference type="ARBA" id="ARBA00023163"/>
    </source>
</evidence>
<dbReference type="InterPro" id="IPR000835">
    <property type="entry name" value="HTH_MarR-typ"/>
</dbReference>
<dbReference type="SUPFAM" id="SSF46785">
    <property type="entry name" value="Winged helix' DNA-binding domain"/>
    <property type="match status" value="1"/>
</dbReference>